<organism evidence="1 2">
    <name type="scientific">Gloeomargarita lithophora Alchichica-D10</name>
    <dbReference type="NCBI Taxonomy" id="1188229"/>
    <lineage>
        <taxon>Bacteria</taxon>
        <taxon>Bacillati</taxon>
        <taxon>Cyanobacteriota</taxon>
        <taxon>Cyanophyceae</taxon>
        <taxon>Gloeomargaritales</taxon>
        <taxon>Gloeomargaritaceae</taxon>
        <taxon>Gloeomargarita</taxon>
    </lineage>
</organism>
<gene>
    <name evidence="1" type="ORF">GlitD10_1700</name>
</gene>
<evidence type="ECO:0000313" key="1">
    <source>
        <dbReference type="EMBL" id="APB34025.1"/>
    </source>
</evidence>
<proteinExistence type="predicted"/>
<protein>
    <submittedName>
        <fullName evidence="1">Uncharacterized protein</fullName>
    </submittedName>
</protein>
<sequence length="346" mass="39171">MSSHRFSQDKGEAELAGLWSKKYVSNLLDAAWSQTQSANLPEKVNQNLRFASSQAWTRTETLLAGELQRHRLDSKLIDPWKIASDSQVLIQRVADAYIARISPSRFYVQMQSEVGAIRQSYTARDPRVLGFMSMQFHYTGLAVLDLLSPEERLALNEYLKVLDDLLYLPLQRTYVAAAGYEFHAPPLVAVRELLPLITEQAEGICANVSQQLSGYTCYSGTLDNLMVRVSSVRDVEMFQMYLCLVVLEGNLSAIQAELFPLCVMLYPPLRVNWSLVRLLVTLLDNSMQHRLSPASYGLFRPNLQVLEAMFSPETFPDEDSAWDVHPDTVRFLGTATELLRDLRAQT</sequence>
<reference evidence="1 2" key="1">
    <citation type="submission" date="2016-10" db="EMBL/GenBank/DDBJ databases">
        <title>Description of Gloeomargarita lithophora gen. nov., sp. nov., a thylakoid-bearing basal-branching cyanobacterium with intracellular carbonates, and proposal for Gloeomargaritales ord. nov.</title>
        <authorList>
            <person name="Moreira D."/>
            <person name="Tavera R."/>
            <person name="Benzerara K."/>
            <person name="Skouri-Panet F."/>
            <person name="Couradeau E."/>
            <person name="Gerard E."/>
            <person name="Loussert C."/>
            <person name="Novelo E."/>
            <person name="Zivanovic Y."/>
            <person name="Lopez-Garcia P."/>
        </authorList>
    </citation>
    <scope>NUCLEOTIDE SEQUENCE [LARGE SCALE GENOMIC DNA]</scope>
    <source>
        <strain evidence="1 2">D10</strain>
    </source>
</reference>
<dbReference type="AlphaFoldDB" id="A0A1J0ADM7"/>
<name>A0A1J0ADM7_9CYAN</name>
<accession>A0A1J0ADM7</accession>
<dbReference type="RefSeq" id="WP_071454530.1">
    <property type="nucleotide sequence ID" value="NZ_CP017675.1"/>
</dbReference>
<keyword evidence="2" id="KW-1185">Reference proteome</keyword>
<evidence type="ECO:0000313" key="2">
    <source>
        <dbReference type="Proteomes" id="UP000180235"/>
    </source>
</evidence>
<dbReference type="EMBL" id="CP017675">
    <property type="protein sequence ID" value="APB34025.1"/>
    <property type="molecule type" value="Genomic_DNA"/>
</dbReference>
<dbReference type="KEGG" id="glt:GlitD10_1700"/>
<dbReference type="Proteomes" id="UP000180235">
    <property type="component" value="Chromosome"/>
</dbReference>